<gene>
    <name evidence="5" type="ORF">C0J27_00370</name>
</gene>
<dbReference type="PROSITE" id="PS50088">
    <property type="entry name" value="ANK_REPEAT"/>
    <property type="match status" value="5"/>
</dbReference>
<dbReference type="SMART" id="SM00248">
    <property type="entry name" value="ANK"/>
    <property type="match status" value="8"/>
</dbReference>
<keyword evidence="2 3" id="KW-0040">ANK repeat</keyword>
<dbReference type="SUPFAM" id="SSF48403">
    <property type="entry name" value="Ankyrin repeat"/>
    <property type="match status" value="2"/>
</dbReference>
<name>A0A345ZA88_9BACT</name>
<feature type="signal peptide" evidence="4">
    <location>
        <begin position="1"/>
        <end position="21"/>
    </location>
</feature>
<evidence type="ECO:0000256" key="1">
    <source>
        <dbReference type="ARBA" id="ARBA00022737"/>
    </source>
</evidence>
<dbReference type="RefSeq" id="WP_115585220.1">
    <property type="nucleotide sequence ID" value="NZ_CP025544.1"/>
</dbReference>
<feature type="repeat" description="ANK" evidence="3">
    <location>
        <begin position="361"/>
        <end position="382"/>
    </location>
</feature>
<dbReference type="OrthoDB" id="9772065at2"/>
<feature type="repeat" description="ANK" evidence="3">
    <location>
        <begin position="293"/>
        <end position="326"/>
    </location>
</feature>
<dbReference type="Pfam" id="PF13857">
    <property type="entry name" value="Ank_5"/>
    <property type="match status" value="1"/>
</dbReference>
<dbReference type="InterPro" id="IPR002110">
    <property type="entry name" value="Ankyrin_rpt"/>
</dbReference>
<keyword evidence="6" id="KW-1185">Reference proteome</keyword>
<dbReference type="Pfam" id="PF12796">
    <property type="entry name" value="Ank_2"/>
    <property type="match status" value="2"/>
</dbReference>
<dbReference type="KEGG" id="cdes:C0J27_00370"/>
<feature type="repeat" description="ANK" evidence="3">
    <location>
        <begin position="530"/>
        <end position="551"/>
    </location>
</feature>
<feature type="chain" id="PRO_5016575397" evidence="4">
    <location>
        <begin position="22"/>
        <end position="640"/>
    </location>
</feature>
<feature type="repeat" description="ANK" evidence="3">
    <location>
        <begin position="327"/>
        <end position="360"/>
    </location>
</feature>
<protein>
    <submittedName>
        <fullName evidence="5">Uncharacterized protein</fullName>
    </submittedName>
</protein>
<dbReference type="PROSITE" id="PS50297">
    <property type="entry name" value="ANK_REP_REGION"/>
    <property type="match status" value="4"/>
</dbReference>
<evidence type="ECO:0000256" key="3">
    <source>
        <dbReference type="PROSITE-ProRule" id="PRU00023"/>
    </source>
</evidence>
<evidence type="ECO:0000256" key="4">
    <source>
        <dbReference type="SAM" id="SignalP"/>
    </source>
</evidence>
<reference evidence="5 6" key="1">
    <citation type="submission" date="2017-12" db="EMBL/GenBank/DDBJ databases">
        <title>Chromulinavorax destructans is a abundant pathogen of dominant heterotrophic picoflagllates.</title>
        <authorList>
            <person name="Deeg C.M."/>
            <person name="Zimmer M."/>
            <person name="Suttle C.A."/>
        </authorList>
    </citation>
    <scope>NUCLEOTIDE SEQUENCE [LARGE SCALE GENOMIC DNA]</scope>
    <source>
        <strain evidence="5 6">SeV1</strain>
    </source>
</reference>
<dbReference type="Gene3D" id="1.25.40.20">
    <property type="entry name" value="Ankyrin repeat-containing domain"/>
    <property type="match status" value="3"/>
</dbReference>
<dbReference type="PANTHER" id="PTHR24173:SF74">
    <property type="entry name" value="ANKYRIN REPEAT DOMAIN-CONTAINING PROTEIN 16"/>
    <property type="match status" value="1"/>
</dbReference>
<evidence type="ECO:0000313" key="5">
    <source>
        <dbReference type="EMBL" id="AXK60205.1"/>
    </source>
</evidence>
<dbReference type="PANTHER" id="PTHR24173">
    <property type="entry name" value="ANKYRIN REPEAT CONTAINING"/>
    <property type="match status" value="1"/>
</dbReference>
<evidence type="ECO:0000313" key="6">
    <source>
        <dbReference type="Proteomes" id="UP000254834"/>
    </source>
</evidence>
<dbReference type="Proteomes" id="UP000254834">
    <property type="component" value="Chromosome"/>
</dbReference>
<feature type="repeat" description="ANK" evidence="3">
    <location>
        <begin position="259"/>
        <end position="292"/>
    </location>
</feature>
<keyword evidence="4" id="KW-0732">Signal</keyword>
<organism evidence="5 6">
    <name type="scientific">Candidatus Chromulinivorax destructor</name>
    <dbReference type="NCBI Taxonomy" id="2066483"/>
    <lineage>
        <taxon>Bacteria</taxon>
        <taxon>Candidatus Babelota</taxon>
        <taxon>Candidatus Babeliae</taxon>
        <taxon>Candidatus Babeliales</taxon>
        <taxon>Candidatus Chromulinivoraceae</taxon>
        <taxon>Candidatus Chromulinivorax</taxon>
    </lineage>
</organism>
<evidence type="ECO:0000256" key="2">
    <source>
        <dbReference type="ARBA" id="ARBA00023043"/>
    </source>
</evidence>
<dbReference type="InterPro" id="IPR036770">
    <property type="entry name" value="Ankyrin_rpt-contain_sf"/>
</dbReference>
<keyword evidence="1" id="KW-0677">Repeat</keyword>
<sequence length="640" mass="72516">MKSIQLIFSLFVCLQVNFMHASEKYAQQQDNVNKVDYSSLQIDSMSKQSAMEFTLLQYLGASVFHGNKEALQDKKILHTFHCKQNKKDISTTQQQEMNLVEQCYPGFFSDDEGSDLSGRHYKDVYNTNEQIKNKFLEILDRSLHENKNLNCYKNDPIFSHVMQHKNGYMQERVNTWLSEWAFLKNDKLFPLLPSLPSLSCSILLDHVEIAHMLLAIPEINTNIPKEINFLHCSAYYGSKKVIKYLLTMPDCDVNTKNYSGQTALHYAAEEGLVDVIELLLTAPNIDVNIQDEDGQTCLHYAILEDKNDSVKYLLTAPGIQVNIQDEDGFTPLHTAVYTHRAEMVRSLLSSPDIQVNIQDQNGNTPLHNAIRLNYSDIVELLLAVPEINVDIANEDGCSAFDLPKTEAVRALFLQAGFNCSKITLIQLDPEKTLSLLRVITLHGINIAQLPVKAIHEDNVEQLHLPEIELLRAILILLGEEGILLEGTEPTQEISTHVNKLLYFAIHHGLTNAVQLLLKIPEININSQDEDGESSLHYAVKSDRADIVKLLLARPEIDVNIQDKNGDSPLDYAFEANRINILQLLFAVPQINLDIESQEDQVSLDDADDVVEYTILVIKQLLKKARNSNIDINILRHLMLK</sequence>
<dbReference type="AlphaFoldDB" id="A0A345ZA88"/>
<accession>A0A345ZA88</accession>
<dbReference type="EMBL" id="CP025544">
    <property type="protein sequence ID" value="AXK60205.1"/>
    <property type="molecule type" value="Genomic_DNA"/>
</dbReference>
<proteinExistence type="predicted"/>